<feature type="domain" description="Peptidase M60" evidence="9">
    <location>
        <begin position="72"/>
        <end position="365"/>
    </location>
</feature>
<dbReference type="PANTHER" id="PTHR33794:SF3">
    <property type="entry name" value="NEUTRAL PROTEASE B"/>
    <property type="match status" value="1"/>
</dbReference>
<dbReference type="InterPro" id="IPR035423">
    <property type="entry name" value="M60-like_N"/>
</dbReference>
<feature type="domain" description="Gram-positive cocci surface proteins LPxTG" evidence="8">
    <location>
        <begin position="1002"/>
        <end position="1037"/>
    </location>
</feature>
<dbReference type="RefSeq" id="WP_088099766.1">
    <property type="nucleotide sequence ID" value="NZ_FMAK01000066.1"/>
</dbReference>
<dbReference type="Gene3D" id="2.60.40.10">
    <property type="entry name" value="Immunoglobulins"/>
    <property type="match status" value="6"/>
</dbReference>
<evidence type="ECO:0000256" key="4">
    <source>
        <dbReference type="ARBA" id="ARBA00022729"/>
    </source>
</evidence>
<keyword evidence="3" id="KW-0964">Secreted</keyword>
<keyword evidence="7" id="KW-0812">Transmembrane</keyword>
<evidence type="ECO:0000256" key="1">
    <source>
        <dbReference type="ARBA" id="ARBA00004168"/>
    </source>
</evidence>
<dbReference type="NCBIfam" id="TIGR01167">
    <property type="entry name" value="LPXTG_anchor"/>
    <property type="match status" value="1"/>
</dbReference>
<accession>A0A1G4ERB7</accession>
<dbReference type="AlphaFoldDB" id="A0A1G4ERB7"/>
<keyword evidence="5" id="KW-0572">Peptidoglycan-anchor</keyword>
<dbReference type="Gene3D" id="3.40.390.80">
    <property type="entry name" value="Peptidase M60, enhancin-like domain 2"/>
    <property type="match status" value="1"/>
</dbReference>
<dbReference type="SMART" id="SM01276">
    <property type="entry name" value="M60-like"/>
    <property type="match status" value="1"/>
</dbReference>
<dbReference type="Pfam" id="PF17291">
    <property type="entry name" value="M60-like_N"/>
    <property type="match status" value="1"/>
</dbReference>
<name>A0A1G4ERB7_BACMY</name>
<comment type="subcellular location">
    <subcellularLocation>
        <location evidence="1">Secreted</location>
        <location evidence="1">Cell wall</location>
        <topology evidence="1">Peptidoglycan-anchor</topology>
    </subcellularLocation>
</comment>
<evidence type="ECO:0000259" key="9">
    <source>
        <dbReference type="PROSITE" id="PS51723"/>
    </source>
</evidence>
<evidence type="ECO:0000256" key="2">
    <source>
        <dbReference type="ARBA" id="ARBA00022512"/>
    </source>
</evidence>
<keyword evidence="2" id="KW-0134">Cell wall</keyword>
<sequence>MKKDTKKRQQGIAIKTLIAVNVLASPFIGGITGITKVAAEEQQVTTEHVFYVPGKGDAEKIRDMDRRWFRFSTYEPTGLYASPNEKITIQVEGTQTIRAYIGTYSYDGAWNEDSLIKSFTLKPGENTIESPNGGMIYFYNPGQSGTVKAEIKTGGTTTPLFELGKHTQQDLVDMLNKYPDAHAVELKGERSLITASPARVKKYLIGSNTDPVQLLQKLDEAIKIQDRVSGLSEAEADKHYVHFVEDNRSDYYMYAYPGRTAYVGDAIQHVLNVKDFTENGWGPWHEMGHQRQQLPWMWDGLSEVTTNIYSLSVQRAFGNKSRLEGGTYDKAFTYLNKPQSEKDYNKINDVFVKVAMFWQLDLAFGEEFYPKLHQLYRAIPKEELPQTSDEKMQAFIYNTSKVAKQNLLPFFDKWGLMASSETRQKIEELNYPLLAAPIWEATDSKPVIVEENGETPDMEPKLTVPVGATMNVGDQFDPMLGVSATDKEDGDLTSKVTVDGKVDTTKPGTYVLTYTVKDSKGHKVTAKQTVTVKEKEETKDEAPVLKVSSETTITEGDKFETMKDVSATDKEDGDITSEVKYEGHVDTNTPGTYTITYTVKDSAGHLATQRQTITVKEKPAEDKEPELTVPEETVLTVGDQFDPMSGVKAIDKEDGDITSKVTYSGDQGTDKEGTYKIKYVVEDSKGHRVIKLRTVIVKAAEKPSEDQAPVLKVPFTTTFHVGDTFDPMSGVSATDKEDGNLTSKVKYKGNVDTTKPGKYIVEYSVVDSKGVNATATQTVIVEESGETPDMEPKLTVPVGATMNVGDQFDPMSGVSATDKEDGDLTSKVTVDGKVDTTKPGTYVLTYTVKDSAGHLATQTQTVTVKEKEKEKPVEIQGPELTVPSETTVTVGDKFDPMSGVKAIDKEDGDITDKVIQFGEVDTSKTGTYEVKFLVRDSGGNEVTTIQKVVVKDKDNGNNNTNNGNGADNGSTGTNNSNGSDTGNSNISINSTSDKKEDTYKELPKTGASTNNSAALGILMVLAGMVLTFGRKFKKVLK</sequence>
<evidence type="ECO:0000256" key="5">
    <source>
        <dbReference type="ARBA" id="ARBA00023088"/>
    </source>
</evidence>
<evidence type="ECO:0000259" key="8">
    <source>
        <dbReference type="PROSITE" id="PS50847"/>
    </source>
</evidence>
<dbReference type="InterPro" id="IPR042279">
    <property type="entry name" value="Pep_M60_3"/>
</dbReference>
<dbReference type="Pfam" id="PF16403">
    <property type="entry name" value="Bact_surface_Ig-like"/>
    <property type="match status" value="6"/>
</dbReference>
<dbReference type="Pfam" id="PF00746">
    <property type="entry name" value="Gram_pos_anchor"/>
    <property type="match status" value="1"/>
</dbReference>
<feature type="transmembrane region" description="Helical" evidence="7">
    <location>
        <begin position="12"/>
        <end position="34"/>
    </location>
</feature>
<dbReference type="PANTHER" id="PTHR33794">
    <property type="entry name" value="BACILLOLYSIN"/>
    <property type="match status" value="1"/>
</dbReference>
<keyword evidence="7" id="KW-1133">Transmembrane helix</keyword>
<feature type="compositionally biased region" description="Basic and acidic residues" evidence="6">
    <location>
        <begin position="992"/>
        <end position="1003"/>
    </location>
</feature>
<reference evidence="10 11" key="1">
    <citation type="submission" date="2016-08" db="EMBL/GenBank/DDBJ databases">
        <authorList>
            <person name="Seilhamer J.J."/>
        </authorList>
    </citation>
    <scope>NUCLEOTIDE SEQUENCE [LARGE SCALE GENOMIC DNA]</scope>
    <source>
        <strain evidence="10 11">SDA_GO95</strain>
    </source>
</reference>
<dbReference type="Gene3D" id="2.60.120.1250">
    <property type="entry name" value="Peptidase M60, enhancin-like domain 1"/>
    <property type="match status" value="1"/>
</dbReference>
<dbReference type="Gene3D" id="1.10.390.30">
    <property type="entry name" value="Peptidase M60, enhancin-like domain 3"/>
    <property type="match status" value="1"/>
</dbReference>
<dbReference type="InterPro" id="IPR013783">
    <property type="entry name" value="Ig-like_fold"/>
</dbReference>
<evidence type="ECO:0000256" key="6">
    <source>
        <dbReference type="SAM" id="MobiDB-lite"/>
    </source>
</evidence>
<evidence type="ECO:0000313" key="11">
    <source>
        <dbReference type="Proteomes" id="UP000195696"/>
    </source>
</evidence>
<keyword evidence="4" id="KW-0732">Signal</keyword>
<organism evidence="10 11">
    <name type="scientific">Bacillus mycoides</name>
    <dbReference type="NCBI Taxonomy" id="1405"/>
    <lineage>
        <taxon>Bacteria</taxon>
        <taxon>Bacillati</taxon>
        <taxon>Bacillota</taxon>
        <taxon>Bacilli</taxon>
        <taxon>Bacillales</taxon>
        <taxon>Bacillaceae</taxon>
        <taxon>Bacillus</taxon>
        <taxon>Bacillus cereus group</taxon>
    </lineage>
</organism>
<dbReference type="InterPro" id="IPR019931">
    <property type="entry name" value="LPXTG_anchor"/>
</dbReference>
<dbReference type="EMBL" id="FMAK01000066">
    <property type="protein sequence ID" value="SCB71485.1"/>
    <property type="molecule type" value="Genomic_DNA"/>
</dbReference>
<evidence type="ECO:0000256" key="7">
    <source>
        <dbReference type="SAM" id="Phobius"/>
    </source>
</evidence>
<evidence type="ECO:0000313" key="10">
    <source>
        <dbReference type="EMBL" id="SCB71485.1"/>
    </source>
</evidence>
<dbReference type="PROSITE" id="PS50847">
    <property type="entry name" value="GRAM_POS_ANCHORING"/>
    <property type="match status" value="1"/>
</dbReference>
<feature type="region of interest" description="Disordered" evidence="6">
    <location>
        <begin position="951"/>
        <end position="1006"/>
    </location>
</feature>
<dbReference type="PROSITE" id="PS51723">
    <property type="entry name" value="PEPTIDASE_M60"/>
    <property type="match status" value="1"/>
</dbReference>
<gene>
    <name evidence="10" type="ORF">BWGO95_05722</name>
</gene>
<proteinExistence type="predicted"/>
<feature type="compositionally biased region" description="Low complexity" evidence="6">
    <location>
        <begin position="956"/>
        <end position="991"/>
    </location>
</feature>
<keyword evidence="7" id="KW-0472">Membrane</keyword>
<dbReference type="InterPro" id="IPR032179">
    <property type="entry name" value="Cry22Aa_Ig-like"/>
</dbReference>
<dbReference type="InterPro" id="IPR031161">
    <property type="entry name" value="Peptidase_M60_dom"/>
</dbReference>
<dbReference type="InterPro" id="IPR050728">
    <property type="entry name" value="Zinc_Metalloprotease_M4"/>
</dbReference>
<evidence type="ECO:0000256" key="3">
    <source>
        <dbReference type="ARBA" id="ARBA00022525"/>
    </source>
</evidence>
<dbReference type="Pfam" id="PF13402">
    <property type="entry name" value="Peptidase_M60"/>
    <property type="match status" value="1"/>
</dbReference>
<protein>
    <submittedName>
        <fullName evidence="10">LPXTG-domain-containing protein cell wall anchor domain</fullName>
    </submittedName>
</protein>
<feature type="transmembrane region" description="Helical" evidence="7">
    <location>
        <begin position="1012"/>
        <end position="1029"/>
    </location>
</feature>
<dbReference type="Proteomes" id="UP000195696">
    <property type="component" value="Unassembled WGS sequence"/>
</dbReference>